<evidence type="ECO:0000259" key="3">
    <source>
        <dbReference type="Pfam" id="PF24784"/>
    </source>
</evidence>
<evidence type="ECO:0000256" key="1">
    <source>
        <dbReference type="SAM" id="MobiDB-lite"/>
    </source>
</evidence>
<dbReference type="EMBL" id="DAKRPA010000085">
    <property type="protein sequence ID" value="DAZ99341.1"/>
    <property type="molecule type" value="Genomic_DNA"/>
</dbReference>
<evidence type="ECO:0000256" key="2">
    <source>
        <dbReference type="SAM" id="SignalP"/>
    </source>
</evidence>
<dbReference type="PANTHER" id="PTHR34737:SF2">
    <property type="entry name" value="EF-HAND DOMAIN-CONTAINING PROTEIN"/>
    <property type="match status" value="1"/>
</dbReference>
<feature type="compositionally biased region" description="Polar residues" evidence="1">
    <location>
        <begin position="143"/>
        <end position="161"/>
    </location>
</feature>
<evidence type="ECO:0000313" key="5">
    <source>
        <dbReference type="Proteomes" id="UP001146120"/>
    </source>
</evidence>
<feature type="domain" description="Temptin Cys/Cys disulfide" evidence="3">
    <location>
        <begin position="18"/>
        <end position="110"/>
    </location>
</feature>
<dbReference type="PANTHER" id="PTHR34737">
    <property type="entry name" value="EF-HAND DOMAIN-CONTAINING PROTEIN"/>
    <property type="match status" value="1"/>
</dbReference>
<keyword evidence="5" id="KW-1185">Reference proteome</keyword>
<dbReference type="InterPro" id="IPR057626">
    <property type="entry name" value="S-S_Temptin"/>
</dbReference>
<dbReference type="Proteomes" id="UP001146120">
    <property type="component" value="Unassembled WGS sequence"/>
</dbReference>
<feature type="region of interest" description="Disordered" evidence="1">
    <location>
        <begin position="102"/>
        <end position="161"/>
    </location>
</feature>
<feature type="chain" id="PRO_5043337763" description="Temptin Cys/Cys disulfide domain-containing protein" evidence="2">
    <location>
        <begin position="20"/>
        <end position="183"/>
    </location>
</feature>
<dbReference type="InterPro" id="IPR055313">
    <property type="entry name" value="Temptin-like"/>
</dbReference>
<dbReference type="AlphaFoldDB" id="A0AAV2Z0J6"/>
<evidence type="ECO:0000313" key="4">
    <source>
        <dbReference type="EMBL" id="DAZ99341.1"/>
    </source>
</evidence>
<accession>A0AAV2Z0J6</accession>
<reference evidence="4" key="2">
    <citation type="journal article" date="2023" name="Microbiol Resour">
        <title>Decontamination and Annotation of the Draft Genome Sequence of the Oomycete Lagenidium giganteum ARSEF 373.</title>
        <authorList>
            <person name="Morgan W.R."/>
            <person name="Tartar A."/>
        </authorList>
    </citation>
    <scope>NUCLEOTIDE SEQUENCE</scope>
    <source>
        <strain evidence="4">ARSEF 373</strain>
    </source>
</reference>
<organism evidence="4 5">
    <name type="scientific">Lagenidium giganteum</name>
    <dbReference type="NCBI Taxonomy" id="4803"/>
    <lineage>
        <taxon>Eukaryota</taxon>
        <taxon>Sar</taxon>
        <taxon>Stramenopiles</taxon>
        <taxon>Oomycota</taxon>
        <taxon>Peronosporomycetes</taxon>
        <taxon>Pythiales</taxon>
        <taxon>Pythiaceae</taxon>
    </lineage>
</organism>
<sequence>MKAIALALVTVTFPIFVSARPTYVAKVPNGANLAGVQALGHVNVDGGGPRNAFGLAFAQAGKSWTKELCEADSDGDGQTNGEELGDPCCKWVAGGNAVTLRSEGLSHPGDAKSTSDKTAPGFACTNASNTSTSTPSPSAARSGANSEVSSPSATPKSSNDVASNRNCATLLAVAAASVVMLCF</sequence>
<feature type="signal peptide" evidence="2">
    <location>
        <begin position="1"/>
        <end position="19"/>
    </location>
</feature>
<proteinExistence type="predicted"/>
<reference evidence="4" key="1">
    <citation type="submission" date="2022-11" db="EMBL/GenBank/DDBJ databases">
        <authorList>
            <person name="Morgan W.R."/>
            <person name="Tartar A."/>
        </authorList>
    </citation>
    <scope>NUCLEOTIDE SEQUENCE</scope>
    <source>
        <strain evidence="4">ARSEF 373</strain>
    </source>
</reference>
<name>A0AAV2Z0J6_9STRA</name>
<comment type="caution">
    <text evidence="4">The sequence shown here is derived from an EMBL/GenBank/DDBJ whole genome shotgun (WGS) entry which is preliminary data.</text>
</comment>
<keyword evidence="2" id="KW-0732">Signal</keyword>
<feature type="compositionally biased region" description="Low complexity" evidence="1">
    <location>
        <begin position="125"/>
        <end position="140"/>
    </location>
</feature>
<dbReference type="Pfam" id="PF24784">
    <property type="entry name" value="Temptin_C"/>
    <property type="match status" value="1"/>
</dbReference>
<gene>
    <name evidence="4" type="ORF">N0F65_005192</name>
</gene>
<protein>
    <recommendedName>
        <fullName evidence="3">Temptin Cys/Cys disulfide domain-containing protein</fullName>
    </recommendedName>
</protein>